<dbReference type="Gene3D" id="3.40.50.150">
    <property type="entry name" value="Vaccinia Virus protein VP39"/>
    <property type="match status" value="1"/>
</dbReference>
<dbReference type="NCBIfam" id="TIGR01934">
    <property type="entry name" value="MenG_MenH_UbiE"/>
    <property type="match status" value="1"/>
</dbReference>
<protein>
    <recommendedName>
        <fullName evidence="6">Ubiquinone/menaquinone biosynthesis C-methyltransferase UbiE</fullName>
        <ecNumber evidence="6">2.1.1.163</ecNumber>
        <ecNumber evidence="6">2.1.1.201</ecNumber>
    </recommendedName>
    <alternativeName>
        <fullName evidence="6">2-methoxy-6-polyprenyl-1,4-benzoquinol methylase</fullName>
    </alternativeName>
    <alternativeName>
        <fullName evidence="6">Demethylmenaquinone methyltransferase</fullName>
    </alternativeName>
</protein>
<evidence type="ECO:0000256" key="2">
    <source>
        <dbReference type="ARBA" id="ARBA00022603"/>
    </source>
</evidence>
<evidence type="ECO:0000256" key="5">
    <source>
        <dbReference type="ARBA" id="ARBA00022691"/>
    </source>
</evidence>
<comment type="pathway">
    <text evidence="6">Quinol/quinone metabolism; menaquinone biosynthesis; menaquinol from 1,4-dihydroxy-2-naphthoate: step 2/2.</text>
</comment>
<organism evidence="7 8">
    <name type="scientific">Aquipseudomonas alcaligenes</name>
    <name type="common">Pseudomonas alcaligenes</name>
    <dbReference type="NCBI Taxonomy" id="43263"/>
    <lineage>
        <taxon>Bacteria</taxon>
        <taxon>Pseudomonadati</taxon>
        <taxon>Pseudomonadota</taxon>
        <taxon>Gammaproteobacteria</taxon>
        <taxon>Pseudomonadales</taxon>
        <taxon>Pseudomonadaceae</taxon>
        <taxon>Aquipseudomonas</taxon>
    </lineage>
</organism>
<evidence type="ECO:0000256" key="1">
    <source>
        <dbReference type="ARBA" id="ARBA00022428"/>
    </source>
</evidence>
<dbReference type="EC" id="2.1.1.163" evidence="6"/>
<dbReference type="UniPathway" id="UPA00079">
    <property type="reaction ID" value="UER00169"/>
</dbReference>
<gene>
    <name evidence="6" type="primary">ubiE</name>
    <name evidence="7" type="ORF">SAMN05878282_101778</name>
</gene>
<comment type="catalytic activity">
    <reaction evidence="6">
        <text>a 2-methoxy-6-(all-trans-polyprenyl)benzene-1,4-diol + S-adenosyl-L-methionine = a 5-methoxy-2-methyl-3-(all-trans-polyprenyl)benzene-1,4-diol + S-adenosyl-L-homocysteine + H(+)</text>
        <dbReference type="Rhea" id="RHEA:28286"/>
        <dbReference type="Rhea" id="RHEA-COMP:10858"/>
        <dbReference type="Rhea" id="RHEA-COMP:10859"/>
        <dbReference type="ChEBI" id="CHEBI:15378"/>
        <dbReference type="ChEBI" id="CHEBI:57856"/>
        <dbReference type="ChEBI" id="CHEBI:59789"/>
        <dbReference type="ChEBI" id="CHEBI:84166"/>
        <dbReference type="ChEBI" id="CHEBI:84167"/>
        <dbReference type="EC" id="2.1.1.201"/>
    </reaction>
</comment>
<dbReference type="InterPro" id="IPR029063">
    <property type="entry name" value="SAM-dependent_MTases_sf"/>
</dbReference>
<keyword evidence="5 6" id="KW-0949">S-adenosyl-L-methionine</keyword>
<dbReference type="FunFam" id="3.40.50.150:FF:000014">
    <property type="entry name" value="Ubiquinone/menaquinone biosynthesis C-methyltransferase UbiE"/>
    <property type="match status" value="1"/>
</dbReference>
<name>A0A1N6P642_AQUAC</name>
<dbReference type="CDD" id="cd02440">
    <property type="entry name" value="AdoMet_MTases"/>
    <property type="match status" value="1"/>
</dbReference>
<dbReference type="GO" id="GO:0043770">
    <property type="term" value="F:demethylmenaquinone methyltransferase activity"/>
    <property type="evidence" value="ECO:0007669"/>
    <property type="project" value="UniProtKB-UniRule"/>
</dbReference>
<dbReference type="PROSITE" id="PS01184">
    <property type="entry name" value="UBIE_2"/>
    <property type="match status" value="1"/>
</dbReference>
<dbReference type="SUPFAM" id="SSF53335">
    <property type="entry name" value="S-adenosyl-L-methionine-dependent methyltransferases"/>
    <property type="match status" value="1"/>
</dbReference>
<dbReference type="UniPathway" id="UPA00232"/>
<keyword evidence="2 6" id="KW-0489">Methyltransferase</keyword>
<dbReference type="GO" id="GO:0009234">
    <property type="term" value="P:menaquinone biosynthetic process"/>
    <property type="evidence" value="ECO:0007669"/>
    <property type="project" value="UniProtKB-UniRule"/>
</dbReference>
<dbReference type="GO" id="GO:0008425">
    <property type="term" value="F:2-methoxy-6-polyprenyl-1,4-benzoquinol methyltransferase activity"/>
    <property type="evidence" value="ECO:0007669"/>
    <property type="project" value="UniProtKB-UniRule"/>
</dbReference>
<proteinExistence type="inferred from homology"/>
<comment type="function">
    <text evidence="6">Methyltransferase required for the conversion of demethylmenaquinol (DMKH2) to menaquinol (MKH2) and the conversion of 2-polyprenyl-6-methoxy-1,4-benzoquinol (DDMQH2) to 2-polyprenyl-3-methyl-6-methoxy-1,4-benzoquinol (DMQH2).</text>
</comment>
<feature type="binding site" evidence="6">
    <location>
        <position position="79"/>
    </location>
    <ligand>
        <name>S-adenosyl-L-methionine</name>
        <dbReference type="ChEBI" id="CHEBI:59789"/>
    </ligand>
</feature>
<dbReference type="RefSeq" id="WP_076424266.1">
    <property type="nucleotide sequence ID" value="NZ_FTMP01000001.1"/>
</dbReference>
<dbReference type="Proteomes" id="UP000185841">
    <property type="component" value="Unassembled WGS sequence"/>
</dbReference>
<dbReference type="AlphaFoldDB" id="A0A1N6P642"/>
<dbReference type="InterPro" id="IPR004033">
    <property type="entry name" value="UbiE/COQ5_MeTrFase"/>
</dbReference>
<dbReference type="HAMAP" id="MF_01813">
    <property type="entry name" value="MenG_UbiE_methyltr"/>
    <property type="match status" value="1"/>
</dbReference>
<dbReference type="EC" id="2.1.1.201" evidence="6"/>
<dbReference type="NCBIfam" id="NF001240">
    <property type="entry name" value="PRK00216.1-1"/>
    <property type="match status" value="1"/>
</dbReference>
<dbReference type="Pfam" id="PF01209">
    <property type="entry name" value="Ubie_methyltran"/>
    <property type="match status" value="1"/>
</dbReference>
<dbReference type="GO" id="GO:0009060">
    <property type="term" value="P:aerobic respiration"/>
    <property type="evidence" value="ECO:0007669"/>
    <property type="project" value="UniProtKB-UniRule"/>
</dbReference>
<evidence type="ECO:0000256" key="6">
    <source>
        <dbReference type="HAMAP-Rule" id="MF_01813"/>
    </source>
</evidence>
<feature type="binding site" evidence="6">
    <location>
        <position position="100"/>
    </location>
    <ligand>
        <name>S-adenosyl-L-methionine</name>
        <dbReference type="ChEBI" id="CHEBI:59789"/>
    </ligand>
</feature>
<dbReference type="PROSITE" id="PS01183">
    <property type="entry name" value="UBIE_1"/>
    <property type="match status" value="1"/>
</dbReference>
<evidence type="ECO:0000256" key="4">
    <source>
        <dbReference type="ARBA" id="ARBA00022688"/>
    </source>
</evidence>
<comment type="pathway">
    <text evidence="6">Cofactor biosynthesis; ubiquinone biosynthesis.</text>
</comment>
<evidence type="ECO:0000313" key="8">
    <source>
        <dbReference type="Proteomes" id="UP000185841"/>
    </source>
</evidence>
<accession>A0A1N6P642</accession>
<keyword evidence="4 6" id="KW-0831">Ubiquinone biosynthesis</keyword>
<keyword evidence="3 6" id="KW-0808">Transferase</keyword>
<dbReference type="NCBIfam" id="NF001244">
    <property type="entry name" value="PRK00216.1-5"/>
    <property type="match status" value="1"/>
</dbReference>
<dbReference type="GO" id="GO:0032259">
    <property type="term" value="P:methylation"/>
    <property type="evidence" value="ECO:0007669"/>
    <property type="project" value="UniProtKB-KW"/>
</dbReference>
<dbReference type="PANTHER" id="PTHR43591:SF24">
    <property type="entry name" value="2-METHOXY-6-POLYPRENYL-1,4-BENZOQUINOL METHYLASE, MITOCHONDRIAL"/>
    <property type="match status" value="1"/>
</dbReference>
<dbReference type="InterPro" id="IPR023576">
    <property type="entry name" value="UbiE/COQ5_MeTrFase_CS"/>
</dbReference>
<comment type="catalytic activity">
    <reaction evidence="6">
        <text>a 2-demethylmenaquinol + S-adenosyl-L-methionine = a menaquinol + S-adenosyl-L-homocysteine + H(+)</text>
        <dbReference type="Rhea" id="RHEA:42640"/>
        <dbReference type="Rhea" id="RHEA-COMP:9539"/>
        <dbReference type="Rhea" id="RHEA-COMP:9563"/>
        <dbReference type="ChEBI" id="CHEBI:15378"/>
        <dbReference type="ChEBI" id="CHEBI:18151"/>
        <dbReference type="ChEBI" id="CHEBI:55437"/>
        <dbReference type="ChEBI" id="CHEBI:57856"/>
        <dbReference type="ChEBI" id="CHEBI:59789"/>
        <dbReference type="EC" id="2.1.1.163"/>
    </reaction>
</comment>
<feature type="binding site" evidence="6">
    <location>
        <begin position="128"/>
        <end position="129"/>
    </location>
    <ligand>
        <name>S-adenosyl-L-methionine</name>
        <dbReference type="ChEBI" id="CHEBI:59789"/>
    </ligand>
</feature>
<evidence type="ECO:0000256" key="3">
    <source>
        <dbReference type="ARBA" id="ARBA00022679"/>
    </source>
</evidence>
<dbReference type="PROSITE" id="PS51608">
    <property type="entry name" value="SAM_MT_UBIE"/>
    <property type="match status" value="1"/>
</dbReference>
<sequence length="256" mass="28315">MNDPRKAPEQEKTTHFGFQDVPESQKADKVAEVFHSVAAKYDLMNDVLSGGLHRLWKRFTIELSGVRPGNRVLDIAGGTGDLTRKFSSLVGPTGEVVLADINDSMLKVGRDRLLDKGVAGNVQFVQADAEALPFPDNHFDVVTIAFGLRNVTRKENALRSMLRVLKPGGRLLVLEFSKPGNPLLAKAYDTYSFSFMPLAGKLITNDADSYRYLAESIRMHPDQETLKAMMVEAGFERVTYHNMTGGIVALHRGIKP</sequence>
<keyword evidence="1 6" id="KW-0474">Menaquinone biosynthesis</keyword>
<dbReference type="EMBL" id="FTMP01000001">
    <property type="protein sequence ID" value="SIP99632.1"/>
    <property type="molecule type" value="Genomic_DNA"/>
</dbReference>
<comment type="caution">
    <text evidence="6">Lacks conserved residue(s) required for the propagation of feature annotation.</text>
</comment>
<evidence type="ECO:0000313" key="7">
    <source>
        <dbReference type="EMBL" id="SIP99632.1"/>
    </source>
</evidence>
<dbReference type="PANTHER" id="PTHR43591">
    <property type="entry name" value="METHYLTRANSFERASE"/>
    <property type="match status" value="1"/>
</dbReference>
<reference evidence="7 8" key="1">
    <citation type="submission" date="2017-01" db="EMBL/GenBank/DDBJ databases">
        <authorList>
            <person name="Mah S.A."/>
            <person name="Swanson W.J."/>
            <person name="Moy G.W."/>
            <person name="Vacquier V.D."/>
        </authorList>
    </citation>
    <scope>NUCLEOTIDE SEQUENCE [LARGE SCALE GENOMIC DNA]</scope>
    <source>
        <strain evidence="7 8">RU36E</strain>
    </source>
</reference>
<comment type="similarity">
    <text evidence="6">Belongs to the class I-like SAM-binding methyltransferase superfamily. MenG/UbiE family.</text>
</comment>